<dbReference type="InterPro" id="IPR019464">
    <property type="entry name" value="ELL_N"/>
</dbReference>
<keyword evidence="10" id="KW-1185">Reference proteome</keyword>
<dbReference type="GO" id="GO:0006368">
    <property type="term" value="P:transcription elongation by RNA polymerase II"/>
    <property type="evidence" value="ECO:0007669"/>
    <property type="project" value="InterPro"/>
</dbReference>
<evidence type="ECO:0000256" key="7">
    <source>
        <dbReference type="SAM" id="MobiDB-lite"/>
    </source>
</evidence>
<evidence type="ECO:0000256" key="4">
    <source>
        <dbReference type="ARBA" id="ARBA00023163"/>
    </source>
</evidence>
<dbReference type="GO" id="GO:0042795">
    <property type="term" value="P:snRNA transcription by RNA polymerase II"/>
    <property type="evidence" value="ECO:0007669"/>
    <property type="project" value="TreeGrafter"/>
</dbReference>
<evidence type="ECO:0000256" key="1">
    <source>
        <dbReference type="ARBA" id="ARBA00004123"/>
    </source>
</evidence>
<dbReference type="GO" id="GO:0032968">
    <property type="term" value="P:positive regulation of transcription elongation by RNA polymerase II"/>
    <property type="evidence" value="ECO:0007669"/>
    <property type="project" value="TreeGrafter"/>
</dbReference>
<evidence type="ECO:0000256" key="2">
    <source>
        <dbReference type="ARBA" id="ARBA00009171"/>
    </source>
</evidence>
<dbReference type="SUPFAM" id="SSF144292">
    <property type="entry name" value="occludin/ELL-like"/>
    <property type="match status" value="1"/>
</dbReference>
<evidence type="ECO:0000256" key="3">
    <source>
        <dbReference type="ARBA" id="ARBA00023015"/>
    </source>
</evidence>
<evidence type="ECO:0000256" key="6">
    <source>
        <dbReference type="PROSITE-ProRule" id="PRU01324"/>
    </source>
</evidence>
<keyword evidence="3" id="KW-0805">Transcription regulation</keyword>
<evidence type="ECO:0000313" key="10">
    <source>
        <dbReference type="Proteomes" id="UP000694388"/>
    </source>
</evidence>
<protein>
    <recommendedName>
        <fullName evidence="8">OCEL domain-containing protein</fullName>
    </recommendedName>
</protein>
<evidence type="ECO:0000313" key="9">
    <source>
        <dbReference type="Ensembl" id="ENSEBUP00000016045.1"/>
    </source>
</evidence>
<name>A0A8C4QIL3_EPTBU</name>
<keyword evidence="4" id="KW-0804">Transcription</keyword>
<dbReference type="OMA" id="HEFRRIK"/>
<reference evidence="9" key="1">
    <citation type="submission" date="2025-08" db="UniProtKB">
        <authorList>
            <consortium name="Ensembl"/>
        </authorList>
    </citation>
    <scope>IDENTIFICATION</scope>
</reference>
<dbReference type="PANTHER" id="PTHR23288:SF17">
    <property type="entry name" value="RNA POLYMERASE II ELONGATION FACTOR ELL"/>
    <property type="match status" value="1"/>
</dbReference>
<evidence type="ECO:0000259" key="8">
    <source>
        <dbReference type="PROSITE" id="PS51980"/>
    </source>
</evidence>
<dbReference type="Gene3D" id="6.10.140.340">
    <property type="match status" value="1"/>
</dbReference>
<sequence length="391" mass="43891">CDLAVTLLRSTSEFYFVSTGKRVTRKPPAAMLDAAPERKPSAPRNPSAPVRRPGLVSQGQMPVRVQSETTECSRRPIRARVIHLLALAPYHKAELLLRLMSEGLEPAQKEQLGHVLSQVGAPLRDGAYTLQDALYAELQRNWPGYSAEERNNLNGILTRYSHRFPYSYACAIPGFWVVFFPGEKTGSTDKRPHNDGKTPLAPKKQRIAHSRAHPSAPTSQAAGKPSAVPENLPAADPKETHPSGGDGEVKLASTVSGKNPDTDTAKEEGKSKSEKQIVLVFVFTLFESEYPPLKTVNRRAQYKEDFNEEYAEYRTLHSRIQEVTQHFAKLETQLLALDPNSEHAPFMLQRGEIKHPRYQEEKHHCQYLHIKLAHIKQCIKNYDQSCSATDR</sequence>
<dbReference type="SUPFAM" id="SSF46785">
    <property type="entry name" value="Winged helix' DNA-binding domain"/>
    <property type="match status" value="1"/>
</dbReference>
<dbReference type="GO" id="GO:0008023">
    <property type="term" value="C:transcription elongation factor complex"/>
    <property type="evidence" value="ECO:0007669"/>
    <property type="project" value="InterPro"/>
</dbReference>
<reference evidence="9" key="2">
    <citation type="submission" date="2025-09" db="UniProtKB">
        <authorList>
            <consortium name="Ensembl"/>
        </authorList>
    </citation>
    <scope>IDENTIFICATION</scope>
</reference>
<feature type="compositionally biased region" description="Basic and acidic residues" evidence="7">
    <location>
        <begin position="186"/>
        <end position="196"/>
    </location>
</feature>
<dbReference type="PROSITE" id="PS51980">
    <property type="entry name" value="OCEL"/>
    <property type="match status" value="1"/>
</dbReference>
<dbReference type="InterPro" id="IPR042065">
    <property type="entry name" value="E3_ELL-like"/>
</dbReference>
<evidence type="ECO:0000256" key="5">
    <source>
        <dbReference type="ARBA" id="ARBA00023242"/>
    </source>
</evidence>
<dbReference type="InterPro" id="IPR031176">
    <property type="entry name" value="ELL/occludin"/>
</dbReference>
<comment type="subcellular location">
    <subcellularLocation>
        <location evidence="1">Nucleus</location>
    </subcellularLocation>
</comment>
<comment type="similarity">
    <text evidence="2 6">Belongs to the ELL/occludin family.</text>
</comment>
<feature type="compositionally biased region" description="Basic and acidic residues" evidence="7">
    <location>
        <begin position="260"/>
        <end position="271"/>
    </location>
</feature>
<dbReference type="GeneTree" id="ENSGT00940000155914"/>
<organism evidence="9 10">
    <name type="scientific">Eptatretus burgeri</name>
    <name type="common">Inshore hagfish</name>
    <dbReference type="NCBI Taxonomy" id="7764"/>
    <lineage>
        <taxon>Eukaryota</taxon>
        <taxon>Metazoa</taxon>
        <taxon>Chordata</taxon>
        <taxon>Craniata</taxon>
        <taxon>Vertebrata</taxon>
        <taxon>Cyclostomata</taxon>
        <taxon>Myxini</taxon>
        <taxon>Myxiniformes</taxon>
        <taxon>Myxinidae</taxon>
        <taxon>Eptatretinae</taxon>
        <taxon>Eptatretus</taxon>
    </lineage>
</organism>
<keyword evidence="5" id="KW-0539">Nucleus</keyword>
<accession>A0A8C4QIL3</accession>
<dbReference type="Gene3D" id="1.10.10.2670">
    <property type="entry name" value="E3 ubiquitin-protein ligase"/>
    <property type="match status" value="1"/>
</dbReference>
<dbReference type="PANTHER" id="PTHR23288">
    <property type="entry name" value="OCCLUDIN AND RNA POLYMERASE II ELONGATION FACTOR ELL"/>
    <property type="match status" value="1"/>
</dbReference>
<dbReference type="Ensembl" id="ENSEBUT00000016621.1">
    <property type="protein sequence ID" value="ENSEBUP00000016045.1"/>
    <property type="gene ID" value="ENSEBUG00000010086.1"/>
</dbReference>
<dbReference type="GO" id="GO:0000987">
    <property type="term" value="F:cis-regulatory region sequence-specific DNA binding"/>
    <property type="evidence" value="ECO:0007669"/>
    <property type="project" value="TreeGrafter"/>
</dbReference>
<dbReference type="InterPro" id="IPR010844">
    <property type="entry name" value="Occludin_ELL"/>
</dbReference>
<dbReference type="AlphaFoldDB" id="A0A8C4QIL3"/>
<dbReference type="Proteomes" id="UP000694388">
    <property type="component" value="Unplaced"/>
</dbReference>
<dbReference type="InterPro" id="IPR036390">
    <property type="entry name" value="WH_DNA-bd_sf"/>
</dbReference>
<feature type="compositionally biased region" description="Basic residues" evidence="7">
    <location>
        <begin position="203"/>
        <end position="212"/>
    </location>
</feature>
<dbReference type="Pfam" id="PF10390">
    <property type="entry name" value="ELL"/>
    <property type="match status" value="1"/>
</dbReference>
<feature type="region of interest" description="Disordered" evidence="7">
    <location>
        <begin position="31"/>
        <end position="69"/>
    </location>
</feature>
<feature type="domain" description="OCEL" evidence="8">
    <location>
        <begin position="284"/>
        <end position="387"/>
    </location>
</feature>
<proteinExistence type="inferred from homology"/>
<dbReference type="Pfam" id="PF07303">
    <property type="entry name" value="Occludin_ELL"/>
    <property type="match status" value="1"/>
</dbReference>
<feature type="region of interest" description="Disordered" evidence="7">
    <location>
        <begin position="186"/>
        <end position="271"/>
    </location>
</feature>